<reference evidence="2" key="1">
    <citation type="submission" date="2021-01" db="EMBL/GenBank/DDBJ databases">
        <authorList>
            <person name="Corre E."/>
            <person name="Pelletier E."/>
            <person name="Niang G."/>
            <person name="Scheremetjew M."/>
            <person name="Finn R."/>
            <person name="Kale V."/>
            <person name="Holt S."/>
            <person name="Cochrane G."/>
            <person name="Meng A."/>
            <person name="Brown T."/>
            <person name="Cohen L."/>
        </authorList>
    </citation>
    <scope>NUCLEOTIDE SEQUENCE</scope>
    <source>
        <strain evidence="2">CCMP2084</strain>
    </source>
</reference>
<protein>
    <recommendedName>
        <fullName evidence="3">Plastid lipid-associated protein/fibrillin conserved domain-containing protein</fullName>
    </recommendedName>
</protein>
<evidence type="ECO:0008006" key="3">
    <source>
        <dbReference type="Google" id="ProtNLM"/>
    </source>
</evidence>
<dbReference type="EMBL" id="HBHQ01020092">
    <property type="protein sequence ID" value="CAD9821682.1"/>
    <property type="molecule type" value="Transcribed_RNA"/>
</dbReference>
<feature type="signal peptide" evidence="1">
    <location>
        <begin position="1"/>
        <end position="31"/>
    </location>
</feature>
<evidence type="ECO:0000313" key="2">
    <source>
        <dbReference type="EMBL" id="CAD9821682.1"/>
    </source>
</evidence>
<keyword evidence="1" id="KW-0732">Signal</keyword>
<sequence>MAPVQRHKCLVFATAALGASLLNGASTSVHAFAPRPPQQHPMPYSTVAQRSLAPHDRLDKTNPAFFQNPRHDESMVRLYATGRNKNDKSFLDKAKNVAKSILPAKWFRTKEEKKAAIELKKVRDEMSGGITELLKDAPLGVRALGKLVAPIFSKLASGIVKTLETQQRQMEDLLMDARSFLVSDPAASDALGEPIEIGAPFSQSSSSSNINGQVSTRIQTSFEVRGSYQSGVATMSANESGIQSLQLNVGSRNINVNLSGGFSGRPYDISSSSGEKVETINVPKSKLGRNRINKDDVIDVEFVEKK</sequence>
<dbReference type="AlphaFoldDB" id="A0A7S2ULW9"/>
<evidence type="ECO:0000256" key="1">
    <source>
        <dbReference type="SAM" id="SignalP"/>
    </source>
</evidence>
<name>A0A7S2ULW9_9STRA</name>
<feature type="chain" id="PRO_5031560445" description="Plastid lipid-associated protein/fibrillin conserved domain-containing protein" evidence="1">
    <location>
        <begin position="32"/>
        <end position="306"/>
    </location>
</feature>
<proteinExistence type="predicted"/>
<organism evidence="2">
    <name type="scientific">Attheya septentrionalis</name>
    <dbReference type="NCBI Taxonomy" id="420275"/>
    <lineage>
        <taxon>Eukaryota</taxon>
        <taxon>Sar</taxon>
        <taxon>Stramenopiles</taxon>
        <taxon>Ochrophyta</taxon>
        <taxon>Bacillariophyta</taxon>
        <taxon>Coscinodiscophyceae</taxon>
        <taxon>Chaetocerotophycidae</taxon>
        <taxon>Chaetocerotales</taxon>
        <taxon>Attheyaceae</taxon>
        <taxon>Attheya</taxon>
    </lineage>
</organism>
<gene>
    <name evidence="2" type="ORF">ASEP1449_LOCUS13516</name>
</gene>
<accession>A0A7S2ULW9</accession>